<reference evidence="6 7" key="1">
    <citation type="submission" date="2019-12" db="EMBL/GenBank/DDBJ databases">
        <title>Corynebacterium sp. nov., isolated from feces of the Anser Albifrons in China.</title>
        <authorList>
            <person name="Liu Q."/>
        </authorList>
    </citation>
    <scope>NUCLEOTIDE SEQUENCE [LARGE SCALE GENOMIC DNA]</scope>
    <source>
        <strain evidence="6 7">4H37-19</strain>
    </source>
</reference>
<keyword evidence="4" id="KW-0411">Iron-sulfur</keyword>
<dbReference type="SMART" id="SM00478">
    <property type="entry name" value="ENDO3c"/>
    <property type="match status" value="1"/>
</dbReference>
<evidence type="ECO:0000259" key="5">
    <source>
        <dbReference type="SMART" id="SM00478"/>
    </source>
</evidence>
<evidence type="ECO:0000313" key="6">
    <source>
        <dbReference type="EMBL" id="QNQ90038.1"/>
    </source>
</evidence>
<dbReference type="GO" id="GO:0051539">
    <property type="term" value="F:4 iron, 4 sulfur cluster binding"/>
    <property type="evidence" value="ECO:0007669"/>
    <property type="project" value="UniProtKB-KW"/>
</dbReference>
<dbReference type="PIRSF" id="PIRSF001435">
    <property type="entry name" value="Nth"/>
    <property type="match status" value="1"/>
</dbReference>
<dbReference type="AlphaFoldDB" id="A0A7H0SNB3"/>
<dbReference type="EMBL" id="CP046884">
    <property type="protein sequence ID" value="QNQ90038.1"/>
    <property type="molecule type" value="Genomic_DNA"/>
</dbReference>
<evidence type="ECO:0000256" key="2">
    <source>
        <dbReference type="ARBA" id="ARBA00022723"/>
    </source>
</evidence>
<dbReference type="PANTHER" id="PTHR10359">
    <property type="entry name" value="A/G-SPECIFIC ADENINE GLYCOSYLASE/ENDONUCLEASE III"/>
    <property type="match status" value="1"/>
</dbReference>
<dbReference type="Gene3D" id="1.10.340.30">
    <property type="entry name" value="Hypothetical protein, domain 2"/>
    <property type="match status" value="1"/>
</dbReference>
<evidence type="ECO:0000256" key="3">
    <source>
        <dbReference type="ARBA" id="ARBA00023004"/>
    </source>
</evidence>
<sequence length="221" mass="25159">MCQFDTLALENALGKKFGIQGWWPAETTFEMMLGAVLVQNTRWENVEQSIARLRRSGLLKGPEILSEVDPDILFHLIRPSGFMRNKTAACLGLTTWLLENNLDPEHLASVPMGDEELHTQLLGIRGIGPETADVLMLFGFSRPVFVWSTYARRLLSKIMNPDIEKLSYEQCRRRFPVTLPPDISRAQELHALIVAAGKWAYRHGWEEIMTVYDDAEKSARC</sequence>
<dbReference type="RefSeq" id="WP_187975498.1">
    <property type="nucleotide sequence ID" value="NZ_CP046884.1"/>
</dbReference>
<dbReference type="Proteomes" id="UP000516320">
    <property type="component" value="Chromosome"/>
</dbReference>
<evidence type="ECO:0000313" key="7">
    <source>
        <dbReference type="Proteomes" id="UP000516320"/>
    </source>
</evidence>
<dbReference type="GO" id="GO:0046872">
    <property type="term" value="F:metal ion binding"/>
    <property type="evidence" value="ECO:0007669"/>
    <property type="project" value="UniProtKB-KW"/>
</dbReference>
<dbReference type="InterPro" id="IPR011257">
    <property type="entry name" value="DNA_glycosylase"/>
</dbReference>
<keyword evidence="2" id="KW-0479">Metal-binding</keyword>
<dbReference type="GO" id="GO:0006284">
    <property type="term" value="P:base-excision repair"/>
    <property type="evidence" value="ECO:0007669"/>
    <property type="project" value="InterPro"/>
</dbReference>
<dbReference type="SUPFAM" id="SSF48150">
    <property type="entry name" value="DNA-glycosylase"/>
    <property type="match status" value="1"/>
</dbReference>
<dbReference type="PANTHER" id="PTHR10359:SF19">
    <property type="entry name" value="DNA REPAIR GLYCOSYLASE MJ1434-RELATED"/>
    <property type="match status" value="1"/>
</dbReference>
<keyword evidence="3" id="KW-0408">Iron</keyword>
<dbReference type="GO" id="GO:0003824">
    <property type="term" value="F:catalytic activity"/>
    <property type="evidence" value="ECO:0007669"/>
    <property type="project" value="InterPro"/>
</dbReference>
<keyword evidence="1" id="KW-0004">4Fe-4S</keyword>
<protein>
    <recommendedName>
        <fullName evidence="5">HhH-GPD domain-containing protein</fullName>
    </recommendedName>
</protein>
<evidence type="ECO:0000256" key="1">
    <source>
        <dbReference type="ARBA" id="ARBA00022485"/>
    </source>
</evidence>
<keyword evidence="7" id="KW-1185">Reference proteome</keyword>
<name>A0A7H0SNB3_9CORY</name>
<dbReference type="KEGG" id="cpoy:GP475_04815"/>
<organism evidence="6 7">
    <name type="scientific">Corynebacterium poyangense</name>
    <dbReference type="NCBI Taxonomy" id="2684405"/>
    <lineage>
        <taxon>Bacteria</taxon>
        <taxon>Bacillati</taxon>
        <taxon>Actinomycetota</taxon>
        <taxon>Actinomycetes</taxon>
        <taxon>Mycobacteriales</taxon>
        <taxon>Corynebacteriaceae</taxon>
        <taxon>Corynebacterium</taxon>
    </lineage>
</organism>
<evidence type="ECO:0000256" key="4">
    <source>
        <dbReference type="ARBA" id="ARBA00023014"/>
    </source>
</evidence>
<dbReference type="InterPro" id="IPR003265">
    <property type="entry name" value="HhH-GPD_domain"/>
</dbReference>
<feature type="domain" description="HhH-GPD" evidence="5">
    <location>
        <begin position="37"/>
        <end position="199"/>
    </location>
</feature>
<dbReference type="CDD" id="cd00056">
    <property type="entry name" value="ENDO3c"/>
    <property type="match status" value="1"/>
</dbReference>
<gene>
    <name evidence="6" type="ORF">GP475_04815</name>
</gene>
<accession>A0A7H0SNB3</accession>
<proteinExistence type="predicted"/>